<reference evidence="3 4" key="1">
    <citation type="journal article" date="2021" name="Microbiol. Resour. Announc.">
        <title>Complete Genome Sequences of Two Rhodococcus sp. Strains with Large and Linear Chromosomes, Isolated from Apple Rhizosphere.</title>
        <authorList>
            <person name="Benning S."/>
            <person name="Brugnone N."/>
            <person name="Siani R."/>
            <person name="Kublik S."/>
            <person name="Schloter M."/>
            <person name="Rad V."/>
        </authorList>
    </citation>
    <scope>NUCLEOTIDE SEQUENCE [LARGE SCALE GENOMIC DNA]</scope>
    <source>
        <strain evidence="3 4">R79</strain>
    </source>
</reference>
<dbReference type="Pfam" id="PF13193">
    <property type="entry name" value="AMP-binding_C"/>
    <property type="match status" value="1"/>
</dbReference>
<proteinExistence type="predicted"/>
<sequence length="508" mass="55157">MFTLVDAIRRNERLVPGREAIFDGTRRLTHGELADRAWRIAAGLRTQGVQPGDTVGVLAGNTAFSIETFLGIVAAGAAFVPYNWRWATEELAHGINETGARVVLVGDGFDGAIAEALAGGGLNAPVTVVHEGDEFDHLLRSEPIREVQVGASDAACILFTGGTTGFSKGVVLSHSAILTNAVNEIADCRIGGRPNDRGLVVTPLFHSAALLCWFLPLYVTGNSSVLVHKFVEEEIADLVGRESITNMFLVPNMIRRMLKSGTFDTDGFRNNFKALHTGAGLLRMPDKLAVSALIPDVDLYFRYGLTEAGPMVTRLLPQDMLRPEIDGSIGTEYLLTEVELRDLYDGTPTAVGEIGEICVRGPNLMTGYFGRPEATKEVLEGGWLRTGDLAVRDENGYLYFRDRAKDMIKTGGENVYSSEIEQLLHTHPAVMEAAVLGVPSEEWDEEVRAVIAVRPGQTVTETEIATFLRKHLAGYKVPKMIALVGPNALPMNPSGKIVKTNIRATMGW</sequence>
<evidence type="ECO:0000259" key="2">
    <source>
        <dbReference type="Pfam" id="PF13193"/>
    </source>
</evidence>
<dbReference type="PANTHER" id="PTHR43767:SF1">
    <property type="entry name" value="NONRIBOSOMAL PEPTIDE SYNTHASE PES1 (EUROFUNG)-RELATED"/>
    <property type="match status" value="1"/>
</dbReference>
<dbReference type="Proteomes" id="UP000662986">
    <property type="component" value="Chromosome"/>
</dbReference>
<feature type="domain" description="AMP-binding enzyme C-terminal" evidence="2">
    <location>
        <begin position="419"/>
        <end position="496"/>
    </location>
</feature>
<name>A0A974W222_9NOCA</name>
<dbReference type="InterPro" id="IPR045851">
    <property type="entry name" value="AMP-bd_C_sf"/>
</dbReference>
<gene>
    <name evidence="3" type="ORF">JWS13_15050</name>
</gene>
<accession>A0A974W222</accession>
<feature type="domain" description="AMP-dependent synthetase/ligase" evidence="1">
    <location>
        <begin position="13"/>
        <end position="369"/>
    </location>
</feature>
<keyword evidence="4" id="KW-1185">Reference proteome</keyword>
<evidence type="ECO:0000313" key="3">
    <source>
        <dbReference type="EMBL" id="QSE89850.1"/>
    </source>
</evidence>
<dbReference type="PROSITE" id="PS00455">
    <property type="entry name" value="AMP_BINDING"/>
    <property type="match status" value="1"/>
</dbReference>
<evidence type="ECO:0000313" key="4">
    <source>
        <dbReference type="Proteomes" id="UP000662986"/>
    </source>
</evidence>
<dbReference type="InterPro" id="IPR020845">
    <property type="entry name" value="AMP-binding_CS"/>
</dbReference>
<dbReference type="InterPro" id="IPR042099">
    <property type="entry name" value="ANL_N_sf"/>
</dbReference>
<organism evidence="3 4">
    <name type="scientific">Rhodococcus pseudokoreensis</name>
    <dbReference type="NCBI Taxonomy" id="2811421"/>
    <lineage>
        <taxon>Bacteria</taxon>
        <taxon>Bacillati</taxon>
        <taxon>Actinomycetota</taxon>
        <taxon>Actinomycetes</taxon>
        <taxon>Mycobacteriales</taxon>
        <taxon>Nocardiaceae</taxon>
        <taxon>Rhodococcus</taxon>
    </lineage>
</organism>
<dbReference type="InterPro" id="IPR000873">
    <property type="entry name" value="AMP-dep_synth/lig_dom"/>
</dbReference>
<dbReference type="SUPFAM" id="SSF56801">
    <property type="entry name" value="Acetyl-CoA synthetase-like"/>
    <property type="match status" value="1"/>
</dbReference>
<dbReference type="Gene3D" id="3.30.300.30">
    <property type="match status" value="1"/>
</dbReference>
<dbReference type="Gene3D" id="3.40.50.12780">
    <property type="entry name" value="N-terminal domain of ligase-like"/>
    <property type="match status" value="1"/>
</dbReference>
<dbReference type="InterPro" id="IPR025110">
    <property type="entry name" value="AMP-bd_C"/>
</dbReference>
<dbReference type="InterPro" id="IPR050237">
    <property type="entry name" value="ATP-dep_AMP-bd_enzyme"/>
</dbReference>
<reference evidence="3 4" key="2">
    <citation type="journal article" date="2022" name="Arch. Microbiol.">
        <title>Rhodococcus pseudokoreensis sp. nov. isolated from the rhizosphere of young M26 apple rootstocks.</title>
        <authorList>
            <person name="Kampfer P."/>
            <person name="Glaeser S.P."/>
            <person name="Blom J."/>
            <person name="Wolf J."/>
            <person name="Benning S."/>
            <person name="Schloter M."/>
            <person name="Neumann-Schaal M."/>
        </authorList>
    </citation>
    <scope>NUCLEOTIDE SEQUENCE [LARGE SCALE GENOMIC DNA]</scope>
    <source>
        <strain evidence="3 4">R79</strain>
    </source>
</reference>
<dbReference type="EMBL" id="CP070619">
    <property type="protein sequence ID" value="QSE89850.1"/>
    <property type="molecule type" value="Genomic_DNA"/>
</dbReference>
<protein>
    <submittedName>
        <fullName evidence="3">AMP-binding protein</fullName>
    </submittedName>
</protein>
<evidence type="ECO:0000259" key="1">
    <source>
        <dbReference type="Pfam" id="PF00501"/>
    </source>
</evidence>
<dbReference type="PANTHER" id="PTHR43767">
    <property type="entry name" value="LONG-CHAIN-FATTY-ACID--COA LIGASE"/>
    <property type="match status" value="1"/>
</dbReference>
<dbReference type="Pfam" id="PF00501">
    <property type="entry name" value="AMP-binding"/>
    <property type="match status" value="1"/>
</dbReference>
<dbReference type="RefSeq" id="WP_206006379.1">
    <property type="nucleotide sequence ID" value="NZ_CP070619.1"/>
</dbReference>